<dbReference type="InParanoid" id="K3X8G3"/>
<dbReference type="SUPFAM" id="SSF140718">
    <property type="entry name" value="Mediator hinge subcomplex-like"/>
    <property type="match status" value="1"/>
</dbReference>
<dbReference type="OMA" id="HTIFINM"/>
<dbReference type="eggNOG" id="KOG0570">
    <property type="taxonomic scope" value="Eukaryota"/>
</dbReference>
<evidence type="ECO:0000256" key="5">
    <source>
        <dbReference type="ARBA" id="ARBA00023242"/>
    </source>
</evidence>
<comment type="similarity">
    <text evidence="2 6">Belongs to the Mediator complex subunit 7 family.</text>
</comment>
<dbReference type="Proteomes" id="UP000019132">
    <property type="component" value="Unassembled WGS sequence"/>
</dbReference>
<protein>
    <recommendedName>
        <fullName evidence="6">Mediator of RNA polymerase II transcription subunit 7</fullName>
    </recommendedName>
</protein>
<evidence type="ECO:0000256" key="2">
    <source>
        <dbReference type="ARBA" id="ARBA00009994"/>
    </source>
</evidence>
<evidence type="ECO:0000256" key="3">
    <source>
        <dbReference type="ARBA" id="ARBA00023015"/>
    </source>
</evidence>
<dbReference type="STRING" id="431595.K3X8G3"/>
<dbReference type="Pfam" id="PF05983">
    <property type="entry name" value="Med7"/>
    <property type="match status" value="1"/>
</dbReference>
<dbReference type="GO" id="GO:0006357">
    <property type="term" value="P:regulation of transcription by RNA polymerase II"/>
    <property type="evidence" value="ECO:0007669"/>
    <property type="project" value="InterPro"/>
</dbReference>
<feature type="region of interest" description="Disordered" evidence="7">
    <location>
        <begin position="83"/>
        <end position="122"/>
    </location>
</feature>
<dbReference type="AlphaFoldDB" id="K3X8G3"/>
<feature type="compositionally biased region" description="Basic and acidic residues" evidence="7">
    <location>
        <begin position="112"/>
        <end position="122"/>
    </location>
</feature>
<keyword evidence="5 6" id="KW-0539">Nucleus</keyword>
<keyword evidence="6" id="KW-0010">Activator</keyword>
<evidence type="ECO:0000313" key="9">
    <source>
        <dbReference type="Proteomes" id="UP000019132"/>
    </source>
</evidence>
<reference evidence="8" key="3">
    <citation type="submission" date="2015-02" db="UniProtKB">
        <authorList>
            <consortium name="EnsemblProtists"/>
        </authorList>
    </citation>
    <scope>IDENTIFICATION</scope>
    <source>
        <strain evidence="8">DAOM BR144</strain>
    </source>
</reference>
<evidence type="ECO:0000256" key="4">
    <source>
        <dbReference type="ARBA" id="ARBA00023163"/>
    </source>
</evidence>
<dbReference type="GO" id="GO:0016592">
    <property type="term" value="C:mediator complex"/>
    <property type="evidence" value="ECO:0007669"/>
    <property type="project" value="InterPro"/>
</dbReference>
<proteinExistence type="inferred from homology"/>
<sequence length="288" mass="31564">MSQAQDDAAAAEGPEIVSEFPAPPAFFVLYRDGADHGPAPPEPMEPQYHMFGTPYSTQDVVPDLLPQEGRKLYLNAKSSADNAAGATASSVKSEDAGADVDDADGAAVADGGAEKSKTEAKRDDNDRIDYKAEMKKCELVDVLIKRPGMFNEKLDDMEQLFLNMHNLINAFRPHQARETIIEMLKAQIQERRDAAQDIRKTIDDSRKAVEQTHAELHDTNDAAGRADTVDVKMENVDGQDDDKAHNKALENGLMSPTGGHLEPHSARAQETRQMQEEFFSALDAALES</sequence>
<dbReference type="HOGENOM" id="CLU_065214_2_0_1"/>
<dbReference type="PANTHER" id="PTHR21428">
    <property type="entry name" value="MEDIATOR OF RNA POLYMERASE II TRANSCRIPTION SUBUNIT 7"/>
    <property type="match status" value="1"/>
</dbReference>
<keyword evidence="9" id="KW-1185">Reference proteome</keyword>
<feature type="region of interest" description="Disordered" evidence="7">
    <location>
        <begin position="31"/>
        <end position="55"/>
    </location>
</feature>
<comment type="function">
    <text evidence="6">Component of the Mediator complex, a coactivator involved in the regulated transcription of nearly all RNA polymerase II-dependent genes. Mediator functions as a bridge to convey information from gene-specific regulatory proteins to the basal RNA polymerase II transcription machinery.</text>
</comment>
<name>K3X8G3_GLOUD</name>
<evidence type="ECO:0000313" key="8">
    <source>
        <dbReference type="EnsemblProtists" id="PYU1_T013512"/>
    </source>
</evidence>
<comment type="subcellular location">
    <subcellularLocation>
        <location evidence="1 6">Nucleus</location>
    </subcellularLocation>
</comment>
<dbReference type="EnsemblProtists" id="PYU1_T013512">
    <property type="protein sequence ID" value="PYU1_T013512"/>
    <property type="gene ID" value="PYU1_G013483"/>
</dbReference>
<dbReference type="InterPro" id="IPR009244">
    <property type="entry name" value="Mediatior_Med7"/>
</dbReference>
<reference evidence="9" key="2">
    <citation type="submission" date="2010-04" db="EMBL/GenBank/DDBJ databases">
        <authorList>
            <person name="Buell R."/>
            <person name="Hamilton J."/>
            <person name="Hostetler J."/>
        </authorList>
    </citation>
    <scope>NUCLEOTIDE SEQUENCE [LARGE SCALE GENOMIC DNA]</scope>
    <source>
        <strain evidence="9">DAOM:BR144</strain>
    </source>
</reference>
<evidence type="ECO:0000256" key="7">
    <source>
        <dbReference type="SAM" id="MobiDB-lite"/>
    </source>
</evidence>
<accession>K3X8G3</accession>
<dbReference type="GO" id="GO:0003712">
    <property type="term" value="F:transcription coregulator activity"/>
    <property type="evidence" value="ECO:0007669"/>
    <property type="project" value="InterPro"/>
</dbReference>
<dbReference type="VEuPathDB" id="FungiDB:PYU1_G013483"/>
<organism evidence="8 9">
    <name type="scientific">Globisporangium ultimum (strain ATCC 200006 / CBS 805.95 / DAOM BR144)</name>
    <name type="common">Pythium ultimum</name>
    <dbReference type="NCBI Taxonomy" id="431595"/>
    <lineage>
        <taxon>Eukaryota</taxon>
        <taxon>Sar</taxon>
        <taxon>Stramenopiles</taxon>
        <taxon>Oomycota</taxon>
        <taxon>Peronosporomycetes</taxon>
        <taxon>Pythiales</taxon>
        <taxon>Pythiaceae</taxon>
        <taxon>Globisporangium</taxon>
    </lineage>
</organism>
<keyword evidence="4 6" id="KW-0804">Transcription</keyword>
<dbReference type="EMBL" id="GL376593">
    <property type="status" value="NOT_ANNOTATED_CDS"/>
    <property type="molecule type" value="Genomic_DNA"/>
</dbReference>
<dbReference type="GO" id="GO:0070847">
    <property type="term" value="C:core mediator complex"/>
    <property type="evidence" value="ECO:0007669"/>
    <property type="project" value="TreeGrafter"/>
</dbReference>
<evidence type="ECO:0000256" key="6">
    <source>
        <dbReference type="RuleBase" id="RU364060"/>
    </source>
</evidence>
<dbReference type="InterPro" id="IPR037212">
    <property type="entry name" value="Med7/Med21-like"/>
</dbReference>
<reference evidence="9" key="1">
    <citation type="journal article" date="2010" name="Genome Biol.">
        <title>Genome sequence of the necrotrophic plant pathogen Pythium ultimum reveals original pathogenicity mechanisms and effector repertoire.</title>
        <authorList>
            <person name="Levesque C.A."/>
            <person name="Brouwer H."/>
            <person name="Cano L."/>
            <person name="Hamilton J.P."/>
            <person name="Holt C."/>
            <person name="Huitema E."/>
            <person name="Raffaele S."/>
            <person name="Robideau G.P."/>
            <person name="Thines M."/>
            <person name="Win J."/>
            <person name="Zerillo M.M."/>
            <person name="Beakes G.W."/>
            <person name="Boore J.L."/>
            <person name="Busam D."/>
            <person name="Dumas B."/>
            <person name="Ferriera S."/>
            <person name="Fuerstenberg S.I."/>
            <person name="Gachon C.M."/>
            <person name="Gaulin E."/>
            <person name="Govers F."/>
            <person name="Grenville-Briggs L."/>
            <person name="Horner N."/>
            <person name="Hostetler J."/>
            <person name="Jiang R.H."/>
            <person name="Johnson J."/>
            <person name="Krajaejun T."/>
            <person name="Lin H."/>
            <person name="Meijer H.J."/>
            <person name="Moore B."/>
            <person name="Morris P."/>
            <person name="Phuntmart V."/>
            <person name="Puiu D."/>
            <person name="Shetty J."/>
            <person name="Stajich J.E."/>
            <person name="Tripathy S."/>
            <person name="Wawra S."/>
            <person name="van West P."/>
            <person name="Whitty B.R."/>
            <person name="Coutinho P.M."/>
            <person name="Henrissat B."/>
            <person name="Martin F."/>
            <person name="Thomas P.D."/>
            <person name="Tyler B.M."/>
            <person name="De Vries R.P."/>
            <person name="Kamoun S."/>
            <person name="Yandell M."/>
            <person name="Tisserat N."/>
            <person name="Buell C.R."/>
        </authorList>
    </citation>
    <scope>NUCLEOTIDE SEQUENCE</scope>
    <source>
        <strain evidence="9">DAOM:BR144</strain>
    </source>
</reference>
<comment type="subunit">
    <text evidence="6">Component of the Mediator complex.</text>
</comment>
<evidence type="ECO:0000256" key="1">
    <source>
        <dbReference type="ARBA" id="ARBA00004123"/>
    </source>
</evidence>
<dbReference type="Gene3D" id="6.10.140.200">
    <property type="match status" value="1"/>
</dbReference>
<keyword evidence="3 6" id="KW-0805">Transcription regulation</keyword>
<dbReference type="InterPro" id="IPR044888">
    <property type="entry name" value="Mediatior_Med7_sf"/>
</dbReference>
<dbReference type="PANTHER" id="PTHR21428:SF11">
    <property type="entry name" value="MEDIATOR OF RNA POLYMERASE II TRANSCRIPTION SUBUNIT 7"/>
    <property type="match status" value="1"/>
</dbReference>